<dbReference type="PROSITE" id="PS00211">
    <property type="entry name" value="ABC_TRANSPORTER_1"/>
    <property type="match status" value="1"/>
</dbReference>
<dbReference type="SUPFAM" id="SSF52540">
    <property type="entry name" value="P-loop containing nucleoside triphosphate hydrolases"/>
    <property type="match status" value="1"/>
</dbReference>
<dbReference type="Proteomes" id="UP000663829">
    <property type="component" value="Unassembled WGS sequence"/>
</dbReference>
<dbReference type="Gene3D" id="3.40.50.300">
    <property type="entry name" value="P-loop containing nucleotide triphosphate hydrolases"/>
    <property type="match status" value="1"/>
</dbReference>
<dbReference type="InterPro" id="IPR017871">
    <property type="entry name" value="ABC_transporter-like_CS"/>
</dbReference>
<dbReference type="PROSITE" id="PS50893">
    <property type="entry name" value="ABC_TRANSPORTER_2"/>
    <property type="match status" value="1"/>
</dbReference>
<feature type="transmembrane region" description="Helical" evidence="3">
    <location>
        <begin position="16"/>
        <end position="41"/>
    </location>
</feature>
<dbReference type="InterPro" id="IPR027417">
    <property type="entry name" value="P-loop_NTPase"/>
</dbReference>
<comment type="caution">
    <text evidence="5">The sequence shown here is derived from an EMBL/GenBank/DDBJ whole genome shotgun (WGS) entry which is preliminary data.</text>
</comment>
<feature type="non-terminal residue" evidence="5">
    <location>
        <position position="1"/>
    </location>
</feature>
<dbReference type="CDD" id="cd03263">
    <property type="entry name" value="ABC_subfamily_A"/>
    <property type="match status" value="1"/>
</dbReference>
<dbReference type="GO" id="GO:0016020">
    <property type="term" value="C:membrane"/>
    <property type="evidence" value="ECO:0007669"/>
    <property type="project" value="InterPro"/>
</dbReference>
<evidence type="ECO:0000256" key="1">
    <source>
        <dbReference type="ARBA" id="ARBA00022741"/>
    </source>
</evidence>
<accession>A0A815E8Z3</accession>
<dbReference type="Pfam" id="PF00005">
    <property type="entry name" value="ABC_tran"/>
    <property type="match status" value="1"/>
</dbReference>
<evidence type="ECO:0000256" key="2">
    <source>
        <dbReference type="ARBA" id="ARBA00022840"/>
    </source>
</evidence>
<dbReference type="InterPro" id="IPR003439">
    <property type="entry name" value="ABC_transporter-like_ATP-bd"/>
</dbReference>
<evidence type="ECO:0000259" key="4">
    <source>
        <dbReference type="PROSITE" id="PS50893"/>
    </source>
</evidence>
<dbReference type="OrthoDB" id="6512918at2759"/>
<keyword evidence="3" id="KW-0812">Transmembrane</keyword>
<dbReference type="SMART" id="SM00382">
    <property type="entry name" value="AAA"/>
    <property type="match status" value="1"/>
</dbReference>
<dbReference type="EMBL" id="CAJOBC010040998">
    <property type="protein sequence ID" value="CAF4143359.1"/>
    <property type="molecule type" value="Genomic_DNA"/>
</dbReference>
<protein>
    <recommendedName>
        <fullName evidence="4">ABC transporter domain-containing protein</fullName>
    </recommendedName>
</protein>
<dbReference type="GO" id="GO:0016887">
    <property type="term" value="F:ATP hydrolysis activity"/>
    <property type="evidence" value="ECO:0007669"/>
    <property type="project" value="InterPro"/>
</dbReference>
<evidence type="ECO:0000313" key="6">
    <source>
        <dbReference type="EMBL" id="CAF4143359.1"/>
    </source>
</evidence>
<proteinExistence type="predicted"/>
<dbReference type="PANTHER" id="PTHR19229">
    <property type="entry name" value="ATP-BINDING CASSETTE TRANSPORTER SUBFAMILY A ABCA"/>
    <property type="match status" value="1"/>
</dbReference>
<dbReference type="GO" id="GO:0140359">
    <property type="term" value="F:ABC-type transporter activity"/>
    <property type="evidence" value="ECO:0007669"/>
    <property type="project" value="InterPro"/>
</dbReference>
<keyword evidence="3" id="KW-0472">Membrane</keyword>
<gene>
    <name evidence="5" type="ORF">GPM918_LOCUS28869</name>
    <name evidence="6" type="ORF">SRO942_LOCUS29403</name>
</gene>
<reference evidence="5" key="1">
    <citation type="submission" date="2021-02" db="EMBL/GenBank/DDBJ databases">
        <authorList>
            <person name="Nowell W R."/>
        </authorList>
    </citation>
    <scope>NUCLEOTIDE SEQUENCE</scope>
</reference>
<keyword evidence="2" id="KW-0067">ATP-binding</keyword>
<dbReference type="EMBL" id="CAJNOQ010012800">
    <property type="protein sequence ID" value="CAF1308265.1"/>
    <property type="molecule type" value="Genomic_DNA"/>
</dbReference>
<evidence type="ECO:0000313" key="7">
    <source>
        <dbReference type="Proteomes" id="UP000663829"/>
    </source>
</evidence>
<evidence type="ECO:0000313" key="5">
    <source>
        <dbReference type="EMBL" id="CAF1308265.1"/>
    </source>
</evidence>
<keyword evidence="1" id="KW-0547">Nucleotide-binding</keyword>
<dbReference type="Proteomes" id="UP000681722">
    <property type="component" value="Unassembled WGS sequence"/>
</dbReference>
<dbReference type="InterPro" id="IPR026082">
    <property type="entry name" value="ABCA"/>
</dbReference>
<feature type="domain" description="ABC transporter" evidence="4">
    <location>
        <begin position="99"/>
        <end position="335"/>
    </location>
</feature>
<feature type="transmembrane region" description="Helical" evidence="3">
    <location>
        <begin position="663"/>
        <end position="683"/>
    </location>
</feature>
<keyword evidence="7" id="KW-1185">Reference proteome</keyword>
<organism evidence="5 7">
    <name type="scientific">Didymodactylos carnosus</name>
    <dbReference type="NCBI Taxonomy" id="1234261"/>
    <lineage>
        <taxon>Eukaryota</taxon>
        <taxon>Metazoa</taxon>
        <taxon>Spiralia</taxon>
        <taxon>Gnathifera</taxon>
        <taxon>Rotifera</taxon>
        <taxon>Eurotatoria</taxon>
        <taxon>Bdelloidea</taxon>
        <taxon>Philodinida</taxon>
        <taxon>Philodinidae</taxon>
        <taxon>Didymodactylos</taxon>
    </lineage>
</organism>
<sequence>LTVTYNNLYTNLFDFYPLYIGAIMLLMLIWSALYIFLAVYVERVHPGAFGVARPWNYLFQRKNNKKIKPVPQNGLKSVPLKMFNEKWIESKPSSGVSGVSIQNLTKTFGDFKAVSNLSLDFYENEVCCLLGHNGAGKTTTTFMLVGMLEPTSGCIFVNDLDNKTNLEAVRKNIGFCPQSDILYDELTVREHLKLVAKIRQMPRTEIERSTDRILALINLRKDAQTLAKNLSGGMKRRLSIGMSLVGDPKILIFDEPTSGIGTTNPKHRREIWDVIRILKHDKENRRTIVFTTHYLDEADVLADRIAIMTAGELQAHGTPDFLKQQTDLEYRLFMDKDAGCQEEIVRTHIQQYIPNVIFDRESVSELRYGILRGQEENVQQLISSLDKAAHLQIKNYGIATITTEDVFLQLVEEAHYDKPDTIANGLQSHPQKKDLITKVFGQHEKVKGFSLRLIQYYALLIKRLIISRRQYITTLGFLLLPLLIEILTVAVLPTPTQIQASLLQNDHVKGASVKLIPSIYNQPQQQTVVVYGNNNGSNNLNNLLTYLSNNQNVNVDQISSDTVMSYVQQQYTQTYAVFIYKYQIAQSLYNNLSTPSLTFDAFFSSVNYHTAAVTLGVSMTQLFQFYAGSTAKQIITTNMPLITTSTTSSSSADLLNKLLCFDALPMVLFGFLNSILVMLFTIAEL</sequence>
<dbReference type="InterPro" id="IPR003593">
    <property type="entry name" value="AAA+_ATPase"/>
</dbReference>
<dbReference type="FunFam" id="3.40.50.300:FF:001253">
    <property type="entry name" value="ATP-binding cassette protein subfamily A, member 10"/>
    <property type="match status" value="1"/>
</dbReference>
<keyword evidence="3" id="KW-1133">Transmembrane helix</keyword>
<dbReference type="GO" id="GO:0005319">
    <property type="term" value="F:lipid transporter activity"/>
    <property type="evidence" value="ECO:0007669"/>
    <property type="project" value="TreeGrafter"/>
</dbReference>
<dbReference type="GO" id="GO:0005524">
    <property type="term" value="F:ATP binding"/>
    <property type="evidence" value="ECO:0007669"/>
    <property type="project" value="UniProtKB-KW"/>
</dbReference>
<evidence type="ECO:0000256" key="3">
    <source>
        <dbReference type="SAM" id="Phobius"/>
    </source>
</evidence>
<dbReference type="AlphaFoldDB" id="A0A815E8Z3"/>
<feature type="transmembrane region" description="Helical" evidence="3">
    <location>
        <begin position="471"/>
        <end position="492"/>
    </location>
</feature>
<name>A0A815E8Z3_9BILA</name>